<sequence length="135" mass="14573">MEDSGCSDGGGAPRECTGVHANSSYCLKSVGTIVSGNGHFVMRSCSDKPIVNCTREHMFGDLYTVCHYHCSEVGCNSGSSLRLTRSRLSSFAWVVQAIALSLWSNIPLIKVTVWGKGETVPLSSRNKKETLSLLT</sequence>
<protein>
    <recommendedName>
        <fullName evidence="3">Protein quiver</fullName>
    </recommendedName>
</protein>
<evidence type="ECO:0008006" key="3">
    <source>
        <dbReference type="Google" id="ProtNLM"/>
    </source>
</evidence>
<reference evidence="1" key="1">
    <citation type="journal article" date="2023" name="G3 (Bethesda)">
        <title>A reference genome for the long-term kleptoplast-retaining sea slug Elysia crispata morphotype clarki.</title>
        <authorList>
            <person name="Eastman K.E."/>
            <person name="Pendleton A.L."/>
            <person name="Shaikh M.A."/>
            <person name="Suttiyut T."/>
            <person name="Ogas R."/>
            <person name="Tomko P."/>
            <person name="Gavelis G."/>
            <person name="Widhalm J.R."/>
            <person name="Wisecaver J.H."/>
        </authorList>
    </citation>
    <scope>NUCLEOTIDE SEQUENCE</scope>
    <source>
        <strain evidence="1">ECLA1</strain>
    </source>
</reference>
<gene>
    <name evidence="1" type="ORF">RRG08_027721</name>
</gene>
<organism evidence="1 2">
    <name type="scientific">Elysia crispata</name>
    <name type="common">lettuce slug</name>
    <dbReference type="NCBI Taxonomy" id="231223"/>
    <lineage>
        <taxon>Eukaryota</taxon>
        <taxon>Metazoa</taxon>
        <taxon>Spiralia</taxon>
        <taxon>Lophotrochozoa</taxon>
        <taxon>Mollusca</taxon>
        <taxon>Gastropoda</taxon>
        <taxon>Heterobranchia</taxon>
        <taxon>Euthyneura</taxon>
        <taxon>Panpulmonata</taxon>
        <taxon>Sacoglossa</taxon>
        <taxon>Placobranchoidea</taxon>
        <taxon>Plakobranchidae</taxon>
        <taxon>Elysia</taxon>
    </lineage>
</organism>
<accession>A0AAE1CIL3</accession>
<evidence type="ECO:0000313" key="1">
    <source>
        <dbReference type="EMBL" id="KAK3696284.1"/>
    </source>
</evidence>
<dbReference type="Proteomes" id="UP001283361">
    <property type="component" value="Unassembled WGS sequence"/>
</dbReference>
<dbReference type="SUPFAM" id="SSF57302">
    <property type="entry name" value="Snake toxin-like"/>
    <property type="match status" value="1"/>
</dbReference>
<comment type="caution">
    <text evidence="1">The sequence shown here is derived from an EMBL/GenBank/DDBJ whole genome shotgun (WGS) entry which is preliminary data.</text>
</comment>
<evidence type="ECO:0000313" key="2">
    <source>
        <dbReference type="Proteomes" id="UP001283361"/>
    </source>
</evidence>
<dbReference type="InterPro" id="IPR045860">
    <property type="entry name" value="Snake_toxin-like_sf"/>
</dbReference>
<dbReference type="AlphaFoldDB" id="A0AAE1CIL3"/>
<keyword evidence="2" id="KW-1185">Reference proteome</keyword>
<name>A0AAE1CIL3_9GAST</name>
<dbReference type="EMBL" id="JAWDGP010008052">
    <property type="protein sequence ID" value="KAK3696284.1"/>
    <property type="molecule type" value="Genomic_DNA"/>
</dbReference>
<proteinExistence type="predicted"/>